<dbReference type="Proteomes" id="UP000000254">
    <property type="component" value="Chromosome"/>
</dbReference>
<dbReference type="HOGENOM" id="CLU_914058_0_0_2"/>
<accession>A3DNZ3</accession>
<dbReference type="RefSeq" id="WP_011839544.1">
    <property type="nucleotide sequence ID" value="NC_009033.1"/>
</dbReference>
<protein>
    <submittedName>
        <fullName evidence="1">Uncharacterized protein</fullName>
    </submittedName>
</protein>
<name>A3DNZ3_STAMF</name>
<evidence type="ECO:0000313" key="1">
    <source>
        <dbReference type="EMBL" id="ABN70353.1"/>
    </source>
</evidence>
<sequence length="314" mass="37313">MFNIDDDSYAKQYAYLYNKGLKHAEIASILQLPSSTLSRKIKNYFRNGVLLEYYNVFIDKLILDSWIYIVVLNQRTKLSRCFKKNIPKPTIMYYSPIPRPTYILYYLSYKGSRSEKPEPISMLDIDLSLCKVKVYGSIEETIIPRENYINKKINLTHAIRSNNREVSEIDDIDDYISRLFYLVSNPPMKNYKLRNLVEEIFSKNFTLHIFRNHYYKHLYKTIIYKRIIYRRYPRAYTIIQATSPGSLLNLESMLNDMLNKGLLIGVDQVNVISYEPLILILHAWIDPDIIWNNEMVLDYVPNIFYDIYVVKQIL</sequence>
<reference evidence="1 2" key="2">
    <citation type="journal article" date="2009" name="Stand. Genomic Sci.">
        <title>Complete genome sequence of Staphylothermus marinus Stetter and Fiala 1986 type strain F1.</title>
        <authorList>
            <person name="Anderson I.J."/>
            <person name="Sun H."/>
            <person name="Lapidus A."/>
            <person name="Copeland A."/>
            <person name="Glavina Del Rio T."/>
            <person name="Tice H."/>
            <person name="Dalin E."/>
            <person name="Lucas S."/>
            <person name="Barry K."/>
            <person name="Land M."/>
            <person name="Richardson P."/>
            <person name="Huber H."/>
            <person name="Kyrpides N.C."/>
        </authorList>
    </citation>
    <scope>NUCLEOTIDE SEQUENCE [LARGE SCALE GENOMIC DNA]</scope>
    <source>
        <strain evidence="2">ATCC 43588 / DSM 3639 / JCM 9404 / F1</strain>
    </source>
</reference>
<dbReference type="eggNOG" id="arCOG08855">
    <property type="taxonomic scope" value="Archaea"/>
</dbReference>
<dbReference type="OrthoDB" id="373706at2157"/>
<proteinExistence type="predicted"/>
<dbReference type="AlphaFoldDB" id="A3DNZ3"/>
<dbReference type="STRING" id="399550.Smar_1261"/>
<keyword evidence="2" id="KW-1185">Reference proteome</keyword>
<gene>
    <name evidence="1" type="ordered locus">Smar_1261</name>
</gene>
<dbReference type="GeneID" id="4907271"/>
<reference evidence="2" key="1">
    <citation type="journal article" date="2009" name="BMC Genomics">
        <title>The complete genome sequence of Staphylothermus marinus reveals differences in sulfur metabolism among heterotrophic Crenarchaeota.</title>
        <authorList>
            <person name="Anderson I.J."/>
            <person name="Dharmarajan L."/>
            <person name="Rodriguez J."/>
            <person name="Hooper S."/>
            <person name="Porat I."/>
            <person name="Ulrich L.E."/>
            <person name="Elkins J.G."/>
            <person name="Mavromatis K."/>
            <person name="Sun H."/>
            <person name="Land M."/>
            <person name="Lapidus A."/>
            <person name="Lucas S."/>
            <person name="Barry K."/>
            <person name="Huber H."/>
            <person name="Zhulin I.B."/>
            <person name="Whitman W.B."/>
            <person name="Mukhopadhyay B."/>
            <person name="Woese C."/>
            <person name="Bristow J."/>
            <person name="Kyrpides N."/>
        </authorList>
    </citation>
    <scope>NUCLEOTIDE SEQUENCE [LARGE SCALE GENOMIC DNA]</scope>
    <source>
        <strain evidence="2">ATCC 43588 / DSM 3639 / JCM 9404 / F1</strain>
    </source>
</reference>
<dbReference type="EMBL" id="CP000575">
    <property type="protein sequence ID" value="ABN70353.1"/>
    <property type="molecule type" value="Genomic_DNA"/>
</dbReference>
<evidence type="ECO:0000313" key="2">
    <source>
        <dbReference type="Proteomes" id="UP000000254"/>
    </source>
</evidence>
<organism evidence="1 2">
    <name type="scientific">Staphylothermus marinus (strain ATCC 43588 / DSM 3639 / JCM 9404 / F1)</name>
    <dbReference type="NCBI Taxonomy" id="399550"/>
    <lineage>
        <taxon>Archaea</taxon>
        <taxon>Thermoproteota</taxon>
        <taxon>Thermoprotei</taxon>
        <taxon>Desulfurococcales</taxon>
        <taxon>Desulfurococcaceae</taxon>
        <taxon>Staphylothermus</taxon>
    </lineage>
</organism>
<dbReference type="KEGG" id="smr:Smar_1261"/>